<reference evidence="1 2" key="1">
    <citation type="submission" date="2016-03" db="EMBL/GenBank/DDBJ databases">
        <title>Draft genome sequence of Paenibacillus glacialis DSM 22343.</title>
        <authorList>
            <person name="Shin S.-K."/>
            <person name="Yi H."/>
        </authorList>
    </citation>
    <scope>NUCLEOTIDE SEQUENCE [LARGE SCALE GENOMIC DNA]</scope>
    <source>
        <strain evidence="1 2">DSM 22343</strain>
    </source>
</reference>
<sequence>MNALNQIPKFYSTKLSELPLVTSGSVEYEAAEKQKWISFEILLQMMWKLAECYIADDKTPRAALMAPGCDLR</sequence>
<name>A0A162LY76_9BACL</name>
<evidence type="ECO:0000313" key="1">
    <source>
        <dbReference type="EMBL" id="OAB41687.1"/>
    </source>
</evidence>
<comment type="caution">
    <text evidence="1">The sequence shown here is derived from an EMBL/GenBank/DDBJ whole genome shotgun (WGS) entry which is preliminary data.</text>
</comment>
<protein>
    <submittedName>
        <fullName evidence="1">Uncharacterized protein</fullName>
    </submittedName>
</protein>
<accession>A0A162LY76</accession>
<organism evidence="1 2">
    <name type="scientific">Paenibacillus glacialis</name>
    <dbReference type="NCBI Taxonomy" id="494026"/>
    <lineage>
        <taxon>Bacteria</taxon>
        <taxon>Bacillati</taxon>
        <taxon>Bacillota</taxon>
        <taxon>Bacilli</taxon>
        <taxon>Bacillales</taxon>
        <taxon>Paenibacillaceae</taxon>
        <taxon>Paenibacillus</taxon>
    </lineage>
</organism>
<dbReference type="EMBL" id="LVJH01000027">
    <property type="protein sequence ID" value="OAB41687.1"/>
    <property type="molecule type" value="Genomic_DNA"/>
</dbReference>
<keyword evidence="2" id="KW-1185">Reference proteome</keyword>
<dbReference type="OrthoDB" id="9812495at2"/>
<dbReference type="AlphaFoldDB" id="A0A162LY76"/>
<dbReference type="Proteomes" id="UP000076967">
    <property type="component" value="Unassembled WGS sequence"/>
</dbReference>
<proteinExistence type="predicted"/>
<dbReference type="RefSeq" id="WP_068534287.1">
    <property type="nucleotide sequence ID" value="NZ_LVJH01000027.1"/>
</dbReference>
<evidence type="ECO:0000313" key="2">
    <source>
        <dbReference type="Proteomes" id="UP000076967"/>
    </source>
</evidence>
<gene>
    <name evidence="1" type="ORF">PGLA_15545</name>
</gene>